<protein>
    <submittedName>
        <fullName evidence="2">Uncharacterized protein</fullName>
    </submittedName>
</protein>
<organism evidence="2 3">
    <name type="scientific">Glomus cerebriforme</name>
    <dbReference type="NCBI Taxonomy" id="658196"/>
    <lineage>
        <taxon>Eukaryota</taxon>
        <taxon>Fungi</taxon>
        <taxon>Fungi incertae sedis</taxon>
        <taxon>Mucoromycota</taxon>
        <taxon>Glomeromycotina</taxon>
        <taxon>Glomeromycetes</taxon>
        <taxon>Glomerales</taxon>
        <taxon>Glomeraceae</taxon>
        <taxon>Glomus</taxon>
    </lineage>
</organism>
<reference evidence="2 3" key="1">
    <citation type="submission" date="2018-06" db="EMBL/GenBank/DDBJ databases">
        <title>Comparative genomics reveals the genomic features of Rhizophagus irregularis, R. cerebriforme, R. diaphanum and Gigaspora rosea, and their symbiotic lifestyle signature.</title>
        <authorList>
            <person name="Morin E."/>
            <person name="San Clemente H."/>
            <person name="Chen E.C.H."/>
            <person name="De La Providencia I."/>
            <person name="Hainaut M."/>
            <person name="Kuo A."/>
            <person name="Kohler A."/>
            <person name="Murat C."/>
            <person name="Tang N."/>
            <person name="Roy S."/>
            <person name="Loubradou J."/>
            <person name="Henrissat B."/>
            <person name="Grigoriev I.V."/>
            <person name="Corradi N."/>
            <person name="Roux C."/>
            <person name="Martin F.M."/>
        </authorList>
    </citation>
    <scope>NUCLEOTIDE SEQUENCE [LARGE SCALE GENOMIC DNA]</scope>
    <source>
        <strain evidence="2 3">DAOM 227022</strain>
    </source>
</reference>
<evidence type="ECO:0000313" key="2">
    <source>
        <dbReference type="EMBL" id="RIA85549.1"/>
    </source>
</evidence>
<keyword evidence="1" id="KW-0732">Signal</keyword>
<comment type="caution">
    <text evidence="2">The sequence shown here is derived from an EMBL/GenBank/DDBJ whole genome shotgun (WGS) entry which is preliminary data.</text>
</comment>
<name>A0A397SKZ7_9GLOM</name>
<sequence>MKYSIITLNFFILLTFLFATTFSQKVDVQQIDGFPLKVKKVDNKLIADITWHGNLENEDVFSKNRTSFDQV</sequence>
<dbReference type="Proteomes" id="UP000265703">
    <property type="component" value="Unassembled WGS sequence"/>
</dbReference>
<dbReference type="AlphaFoldDB" id="A0A397SKZ7"/>
<evidence type="ECO:0000313" key="3">
    <source>
        <dbReference type="Proteomes" id="UP000265703"/>
    </source>
</evidence>
<feature type="chain" id="PRO_5017388441" evidence="1">
    <location>
        <begin position="24"/>
        <end position="71"/>
    </location>
</feature>
<dbReference type="EMBL" id="QKYT01000419">
    <property type="protein sequence ID" value="RIA85549.1"/>
    <property type="molecule type" value="Genomic_DNA"/>
</dbReference>
<keyword evidence="3" id="KW-1185">Reference proteome</keyword>
<proteinExistence type="predicted"/>
<evidence type="ECO:0000256" key="1">
    <source>
        <dbReference type="SAM" id="SignalP"/>
    </source>
</evidence>
<accession>A0A397SKZ7</accession>
<feature type="signal peptide" evidence="1">
    <location>
        <begin position="1"/>
        <end position="23"/>
    </location>
</feature>
<gene>
    <name evidence="2" type="ORF">C1645_830636</name>
</gene>